<evidence type="ECO:0008006" key="5">
    <source>
        <dbReference type="Google" id="ProtNLM"/>
    </source>
</evidence>
<dbReference type="STRING" id="8083.ENSXMAP00000029691"/>
<feature type="compositionally biased region" description="Low complexity" evidence="1">
    <location>
        <begin position="204"/>
        <end position="217"/>
    </location>
</feature>
<dbReference type="InterPro" id="IPR029365">
    <property type="entry name" value="TMEM238"/>
</dbReference>
<reference evidence="4" key="1">
    <citation type="submission" date="2012-01" db="EMBL/GenBank/DDBJ databases">
        <authorList>
            <person name="Walter R."/>
            <person name="Schartl M."/>
            <person name="Warren W."/>
        </authorList>
    </citation>
    <scope>NUCLEOTIDE SEQUENCE [LARGE SCALE GENOMIC DNA]</scope>
    <source>
        <strain evidence="4">JP 163 A</strain>
    </source>
</reference>
<dbReference type="PANTHER" id="PTHR28613">
    <property type="entry name" value="SI:CH211-232M10.4-RELATED"/>
    <property type="match status" value="1"/>
</dbReference>
<keyword evidence="4" id="KW-1185">Reference proteome</keyword>
<reference evidence="3" key="3">
    <citation type="submission" date="2025-08" db="UniProtKB">
        <authorList>
            <consortium name="Ensembl"/>
        </authorList>
    </citation>
    <scope>IDENTIFICATION</scope>
    <source>
        <strain evidence="3">JP 163 A</strain>
    </source>
</reference>
<feature type="transmembrane region" description="Helical" evidence="2">
    <location>
        <begin position="79"/>
        <end position="100"/>
    </location>
</feature>
<dbReference type="Ensembl" id="ENSXMAT00000037359.1">
    <property type="protein sequence ID" value="ENSXMAP00000029691.1"/>
    <property type="gene ID" value="ENSXMAG00000029705.1"/>
</dbReference>
<reference evidence="3" key="4">
    <citation type="submission" date="2025-09" db="UniProtKB">
        <authorList>
            <consortium name="Ensembl"/>
        </authorList>
    </citation>
    <scope>IDENTIFICATION</scope>
    <source>
        <strain evidence="3">JP 163 A</strain>
    </source>
</reference>
<sequence>MSGAFLCWCAVPTCSAIQRMKDPGQSKASARCSMALLQRIGTCLPFFLLAVTFDILGLVLLFVGIFGDLRIDGLFYGDFLIYSGSLIIFASLACWLMWYVGNIQVSEYDGPEQSFLERPAPGPVTLPADTQPSAPAPPAQTWRRESVPASSSAWPSSWTWSASCCSSSASSLRCPTGISSSCPGHCSSSSAWFCGYSGTWGTSPSLRRSSTSESWTSCDLPGLDEGRSDRAGSDRVGSGRIGSGRIGSEAST</sequence>
<dbReference type="GeneTree" id="ENSGT00940000162720"/>
<dbReference type="InParanoid" id="A0A3B5QFB5"/>
<protein>
    <recommendedName>
        <fullName evidence="5">Transmembrane protein 238</fullName>
    </recommendedName>
</protein>
<keyword evidence="2" id="KW-1133">Transmembrane helix</keyword>
<feature type="transmembrane region" description="Helical" evidence="2">
    <location>
        <begin position="46"/>
        <end position="67"/>
    </location>
</feature>
<accession>A0A3B5QFB5</accession>
<dbReference type="Proteomes" id="UP000002852">
    <property type="component" value="Unassembled WGS sequence"/>
</dbReference>
<name>A0A3B5QFB5_XIPMA</name>
<organism evidence="3 4">
    <name type="scientific">Xiphophorus maculatus</name>
    <name type="common">Southern platyfish</name>
    <name type="synonym">Platypoecilus maculatus</name>
    <dbReference type="NCBI Taxonomy" id="8083"/>
    <lineage>
        <taxon>Eukaryota</taxon>
        <taxon>Metazoa</taxon>
        <taxon>Chordata</taxon>
        <taxon>Craniata</taxon>
        <taxon>Vertebrata</taxon>
        <taxon>Euteleostomi</taxon>
        <taxon>Actinopterygii</taxon>
        <taxon>Neopterygii</taxon>
        <taxon>Teleostei</taxon>
        <taxon>Neoteleostei</taxon>
        <taxon>Acanthomorphata</taxon>
        <taxon>Ovalentaria</taxon>
        <taxon>Atherinomorphae</taxon>
        <taxon>Cyprinodontiformes</taxon>
        <taxon>Poeciliidae</taxon>
        <taxon>Poeciliinae</taxon>
        <taxon>Xiphophorus</taxon>
    </lineage>
</organism>
<reference evidence="4" key="2">
    <citation type="journal article" date="2013" name="Nat. Genet.">
        <title>The genome of the platyfish, Xiphophorus maculatus, provides insights into evolutionary adaptation and several complex traits.</title>
        <authorList>
            <person name="Schartl M."/>
            <person name="Walter R.B."/>
            <person name="Shen Y."/>
            <person name="Garcia T."/>
            <person name="Catchen J."/>
            <person name="Amores A."/>
            <person name="Braasch I."/>
            <person name="Chalopin D."/>
            <person name="Volff J.N."/>
            <person name="Lesch K.P."/>
            <person name="Bisazza A."/>
            <person name="Minx P."/>
            <person name="Hillier L."/>
            <person name="Wilson R.K."/>
            <person name="Fuerstenberg S."/>
            <person name="Boore J."/>
            <person name="Searle S."/>
            <person name="Postlethwait J.H."/>
            <person name="Warren W.C."/>
        </authorList>
    </citation>
    <scope>NUCLEOTIDE SEQUENCE [LARGE SCALE GENOMIC DNA]</scope>
    <source>
        <strain evidence="4">JP 163 A</strain>
    </source>
</reference>
<evidence type="ECO:0000256" key="2">
    <source>
        <dbReference type="SAM" id="Phobius"/>
    </source>
</evidence>
<evidence type="ECO:0000313" key="4">
    <source>
        <dbReference type="Proteomes" id="UP000002852"/>
    </source>
</evidence>
<keyword evidence="2" id="KW-0472">Membrane</keyword>
<feature type="compositionally biased region" description="Basic and acidic residues" evidence="1">
    <location>
        <begin position="224"/>
        <end position="233"/>
    </location>
</feature>
<proteinExistence type="predicted"/>
<feature type="region of interest" description="Disordered" evidence="1">
    <location>
        <begin position="119"/>
        <end position="142"/>
    </location>
</feature>
<feature type="region of interest" description="Disordered" evidence="1">
    <location>
        <begin position="204"/>
        <end position="252"/>
    </location>
</feature>
<dbReference type="AlphaFoldDB" id="A0A3B5QFB5"/>
<dbReference type="Pfam" id="PF15125">
    <property type="entry name" value="TMEM238"/>
    <property type="match status" value="1"/>
</dbReference>
<evidence type="ECO:0000256" key="1">
    <source>
        <dbReference type="SAM" id="MobiDB-lite"/>
    </source>
</evidence>
<dbReference type="PANTHER" id="PTHR28613:SF7">
    <property type="entry name" value="TRANSMEMBRANE PROTEIN 238"/>
    <property type="match status" value="1"/>
</dbReference>
<keyword evidence="2" id="KW-0812">Transmembrane</keyword>
<evidence type="ECO:0000313" key="3">
    <source>
        <dbReference type="Ensembl" id="ENSXMAP00000029691.1"/>
    </source>
</evidence>